<keyword evidence="1" id="KW-0472">Membrane</keyword>
<feature type="transmembrane region" description="Helical" evidence="1">
    <location>
        <begin position="7"/>
        <end position="25"/>
    </location>
</feature>
<comment type="caution">
    <text evidence="2">The sequence shown here is derived from an EMBL/GenBank/DDBJ whole genome shotgun (WGS) entry which is preliminary data.</text>
</comment>
<dbReference type="EMBL" id="JAESIY010000014">
    <property type="protein sequence ID" value="MBL3658614.1"/>
    <property type="molecule type" value="Genomic_DNA"/>
</dbReference>
<organism evidence="2 3">
    <name type="scientific">Fulvivirga sediminis</name>
    <dbReference type="NCBI Taxonomy" id="2803949"/>
    <lineage>
        <taxon>Bacteria</taxon>
        <taxon>Pseudomonadati</taxon>
        <taxon>Bacteroidota</taxon>
        <taxon>Cytophagia</taxon>
        <taxon>Cytophagales</taxon>
        <taxon>Fulvivirgaceae</taxon>
        <taxon>Fulvivirga</taxon>
    </lineage>
</organism>
<protein>
    <submittedName>
        <fullName evidence="2">DUF4625 domain-containing protein</fullName>
    </submittedName>
</protein>
<reference evidence="2" key="1">
    <citation type="submission" date="2021-01" db="EMBL/GenBank/DDBJ databases">
        <title>Fulvivirga kasyanovii gen. nov., sp nov., a novel member of the phylum Bacteroidetes isolated from seawater in a mussel farm.</title>
        <authorList>
            <person name="Zhao L.-H."/>
            <person name="Wang Z.-J."/>
        </authorList>
    </citation>
    <scope>NUCLEOTIDE SEQUENCE</scope>
    <source>
        <strain evidence="2">2943</strain>
    </source>
</reference>
<dbReference type="Proteomes" id="UP000659388">
    <property type="component" value="Unassembled WGS sequence"/>
</dbReference>
<evidence type="ECO:0000313" key="3">
    <source>
        <dbReference type="Proteomes" id="UP000659388"/>
    </source>
</evidence>
<dbReference type="Pfam" id="PF15418">
    <property type="entry name" value="DUF4625"/>
    <property type="match status" value="1"/>
</dbReference>
<evidence type="ECO:0000256" key="1">
    <source>
        <dbReference type="SAM" id="Phobius"/>
    </source>
</evidence>
<keyword evidence="3" id="KW-1185">Reference proteome</keyword>
<dbReference type="PROSITE" id="PS51257">
    <property type="entry name" value="PROKAR_LIPOPROTEIN"/>
    <property type="match status" value="1"/>
</dbReference>
<keyword evidence="1" id="KW-0812">Transmembrane</keyword>
<name>A0A937K1H4_9BACT</name>
<dbReference type="AlphaFoldDB" id="A0A937K1H4"/>
<sequence>MKSKTTYYFLHLLFIIFATIILLTGCSDDDKSLDTEYPVIDQSFEANYPQQCSEIKKGESFTFTAYFTDNQYLGSYSIDIHNNFDHHNHSTEVNDCDLAAIKTAKTPFLFINNFSIPEGLKECKAELNINIPEDIDSGDYHFLVMLTDAEGWQTTRGISIKITE</sequence>
<keyword evidence="1" id="KW-1133">Transmembrane helix</keyword>
<accession>A0A937K1H4</accession>
<dbReference type="InterPro" id="IPR027829">
    <property type="entry name" value="DUF4625"/>
</dbReference>
<dbReference type="Gene3D" id="2.60.40.4140">
    <property type="match status" value="1"/>
</dbReference>
<gene>
    <name evidence="2" type="ORF">JL102_20860</name>
</gene>
<proteinExistence type="predicted"/>
<evidence type="ECO:0000313" key="2">
    <source>
        <dbReference type="EMBL" id="MBL3658614.1"/>
    </source>
</evidence>
<dbReference type="RefSeq" id="WP_202246407.1">
    <property type="nucleotide sequence ID" value="NZ_JAESIY010000014.1"/>
</dbReference>